<name>A0ABR1VRW3_9PEZI</name>
<proteinExistence type="predicted"/>
<dbReference type="Proteomes" id="UP001480595">
    <property type="component" value="Unassembled WGS sequence"/>
</dbReference>
<dbReference type="InterPro" id="IPR001810">
    <property type="entry name" value="F-box_dom"/>
</dbReference>
<comment type="caution">
    <text evidence="3">The sequence shown here is derived from an EMBL/GenBank/DDBJ whole genome shotgun (WGS) entry which is preliminary data.</text>
</comment>
<dbReference type="EMBL" id="JAQQWL010000005">
    <property type="protein sequence ID" value="KAK8073952.1"/>
    <property type="molecule type" value="Genomic_DNA"/>
</dbReference>
<dbReference type="Pfam" id="PF00179">
    <property type="entry name" value="UQ_con"/>
    <property type="match status" value="1"/>
</dbReference>
<sequence>MHPTSLVPPRCVSASCSTDIDELIRKPYPNIHLHVGYNLDQLCLVLSPPGWQRMHLNLDGLQELPMRPPTIRMDTNVNHPNVFDSYICATILNKDEYYTPAYTLKGIAIQLLSFFGSDNIQQDYGGKAVNLESYRKGDQNSYQPPFSACERCGFEAKTLKRDDVIVRYRNQSGALVARERTVVEGVSSDNFWVPLGTVRDTEKMPVRKMAKPKQKDGPFAINKLPNELLLEILESLEDFEDLTNLSKVWPCISALIMEHNIIRQRELQCFVTKKTYREVKLGVGVSTTDGLASEFDLLSPQAFTLPTRKSVQNIPFTRWLPLPISPRHWHSVRTNAKASLTVLKGHVKLQNPTHAQILYAFMTDIVVKLNLVNPDNINGKGKKQQQQQDDPYFYYRSHDRNCSTLEHASEKAIESYFHLFHLLVCLATEDPKIVTQANALLTSFLAGRRDKSHCPNLGHLLVAMLVSDVPVTDKLRRAIITEAITRNVVWLLNPNPESRGRRYPNNRDSNITNKSYPELAYLEPDAVSAYRLDKTFQGSRTSYRLLMFSELFRRTARPSTTTTSASGSSESTTSSPSSLAQIRDGLFHRHGAPPPGAAAHLASEVRRLHAIKDFPAFLCEMGLSKGQIPTPAHFTTVLHNTVEASMQRGYSRWALASSCRVSASSLVVTGAAGAAGVMAAVAVAEAVSRGSLWLGLVAPPRTHLLLLQPRAVAARIVVPRGLIFVLLRAEVTAIPAEEAAAAAAGPREGLVEHPEADAVMAARGSLLLTPWSPMIPHSSFGILRYDL</sequence>
<feature type="domain" description="F-box" evidence="2">
    <location>
        <begin position="218"/>
        <end position="265"/>
    </location>
</feature>
<evidence type="ECO:0000313" key="3">
    <source>
        <dbReference type="EMBL" id="KAK8073952.1"/>
    </source>
</evidence>
<keyword evidence="4" id="KW-1185">Reference proteome</keyword>
<reference evidence="3 4" key="1">
    <citation type="submission" date="2023-01" db="EMBL/GenBank/DDBJ databases">
        <title>Analysis of 21 Apiospora genomes using comparative genomics revels a genus with tremendous synthesis potential of carbohydrate active enzymes and secondary metabolites.</title>
        <authorList>
            <person name="Sorensen T."/>
        </authorList>
    </citation>
    <scope>NUCLEOTIDE SEQUENCE [LARGE SCALE GENOMIC DNA]</scope>
    <source>
        <strain evidence="3 4">CBS 135458</strain>
    </source>
</reference>
<dbReference type="SUPFAM" id="SSF54495">
    <property type="entry name" value="UBC-like"/>
    <property type="match status" value="1"/>
</dbReference>
<dbReference type="RefSeq" id="XP_066718427.1">
    <property type="nucleotide sequence ID" value="XM_066856260.1"/>
</dbReference>
<accession>A0ABR1VRW3</accession>
<feature type="compositionally biased region" description="Low complexity" evidence="1">
    <location>
        <begin position="557"/>
        <end position="578"/>
    </location>
</feature>
<dbReference type="InterPro" id="IPR000608">
    <property type="entry name" value="UBC"/>
</dbReference>
<evidence type="ECO:0000259" key="2">
    <source>
        <dbReference type="PROSITE" id="PS50181"/>
    </source>
</evidence>
<organism evidence="3 4">
    <name type="scientific">Apiospora phragmitis</name>
    <dbReference type="NCBI Taxonomy" id="2905665"/>
    <lineage>
        <taxon>Eukaryota</taxon>
        <taxon>Fungi</taxon>
        <taxon>Dikarya</taxon>
        <taxon>Ascomycota</taxon>
        <taxon>Pezizomycotina</taxon>
        <taxon>Sordariomycetes</taxon>
        <taxon>Xylariomycetidae</taxon>
        <taxon>Amphisphaeriales</taxon>
        <taxon>Apiosporaceae</taxon>
        <taxon>Apiospora</taxon>
    </lineage>
</organism>
<dbReference type="PROSITE" id="PS50181">
    <property type="entry name" value="FBOX"/>
    <property type="match status" value="1"/>
</dbReference>
<evidence type="ECO:0000313" key="4">
    <source>
        <dbReference type="Proteomes" id="UP001480595"/>
    </source>
</evidence>
<feature type="region of interest" description="Disordered" evidence="1">
    <location>
        <begin position="557"/>
        <end position="579"/>
    </location>
</feature>
<dbReference type="GeneID" id="92089323"/>
<dbReference type="CDD" id="cd00195">
    <property type="entry name" value="UBCc_UEV"/>
    <property type="match status" value="1"/>
</dbReference>
<gene>
    <name evidence="3" type="ORF">PG994_004851</name>
</gene>
<dbReference type="InterPro" id="IPR016135">
    <property type="entry name" value="UBQ-conjugating_enzyme/RWD"/>
</dbReference>
<dbReference type="Gene3D" id="3.10.110.10">
    <property type="entry name" value="Ubiquitin Conjugating Enzyme"/>
    <property type="match status" value="1"/>
</dbReference>
<protein>
    <recommendedName>
        <fullName evidence="2">F-box domain-containing protein</fullName>
    </recommendedName>
</protein>
<evidence type="ECO:0000256" key="1">
    <source>
        <dbReference type="SAM" id="MobiDB-lite"/>
    </source>
</evidence>